<comment type="similarity">
    <text evidence="1">Belongs to the LysR transcriptional regulatory family.</text>
</comment>
<dbReference type="PANTHER" id="PTHR30537:SF5">
    <property type="entry name" value="HTH-TYPE TRANSCRIPTIONAL ACTIVATOR TTDR-RELATED"/>
    <property type="match status" value="1"/>
</dbReference>
<dbReference type="PROSITE" id="PS50931">
    <property type="entry name" value="HTH_LYSR"/>
    <property type="match status" value="1"/>
</dbReference>
<dbReference type="Pfam" id="PF00126">
    <property type="entry name" value="HTH_1"/>
    <property type="match status" value="1"/>
</dbReference>
<protein>
    <submittedName>
        <fullName evidence="6">LysR family transcriptional regulator</fullName>
    </submittedName>
</protein>
<reference evidence="7" key="1">
    <citation type="submission" date="2016-07" db="EMBL/GenBank/DDBJ databases">
        <authorList>
            <person name="Florea S."/>
            <person name="Webb J.S."/>
            <person name="Jaromczyk J."/>
            <person name="Schardl C.L."/>
        </authorList>
    </citation>
    <scope>NUCLEOTIDE SEQUENCE [LARGE SCALE GENOMIC DNA]</scope>
    <source>
        <strain evidence="7">IPB1</strain>
    </source>
</reference>
<dbReference type="PANTHER" id="PTHR30537">
    <property type="entry name" value="HTH-TYPE TRANSCRIPTIONAL REGULATOR"/>
    <property type="match status" value="1"/>
</dbReference>
<dbReference type="EMBL" id="MAUJ01000004">
    <property type="protein sequence ID" value="OCQ21034.1"/>
    <property type="molecule type" value="Genomic_DNA"/>
</dbReference>
<dbReference type="InterPro" id="IPR036388">
    <property type="entry name" value="WH-like_DNA-bd_sf"/>
</dbReference>
<comment type="caution">
    <text evidence="6">The sequence shown here is derived from an EMBL/GenBank/DDBJ whole genome shotgun (WGS) entry which is preliminary data.</text>
</comment>
<feature type="domain" description="HTH lysR-type" evidence="5">
    <location>
        <begin position="5"/>
        <end position="62"/>
    </location>
</feature>
<organism evidence="6 7">
    <name type="scientific">Pseudoalteromonas luteoviolacea</name>
    <dbReference type="NCBI Taxonomy" id="43657"/>
    <lineage>
        <taxon>Bacteria</taxon>
        <taxon>Pseudomonadati</taxon>
        <taxon>Pseudomonadota</taxon>
        <taxon>Gammaproteobacteria</taxon>
        <taxon>Alteromonadales</taxon>
        <taxon>Pseudoalteromonadaceae</taxon>
        <taxon>Pseudoalteromonas</taxon>
    </lineage>
</organism>
<dbReference type="AlphaFoldDB" id="A0A1C0TQ24"/>
<dbReference type="InterPro" id="IPR058163">
    <property type="entry name" value="LysR-type_TF_proteobact-type"/>
</dbReference>
<sequence>MRKEVNYADINSFLVLVEEGSFTNAAEKLQCSRSQVSKQLSQLEANLGVSLLVRTTRTQHLTPSGQVFYAQCKRAFVGIDKAIDNTIEATSRLSGEIKINCVGGFIGENIVGPLVADFMQQHPEVTVNLDFSSRRVDLIAGEFDFVFRMGELTDSALIARKLMDLTIGTYASPEYIELYGKPEHPKNLITHKCITGSMKTWTFTNTQALETQEVNIKGDLTCKNGRVMLYSAIRGNGIVRIPEIYCTTEIKEGKLLPVFDHWQPRPSPLYLVYLQDKHPPSRVTAFKEFALNNLHITQPADQRKMPARLLAGICAQGNICDGARRSNKSLKGVTQSQTKATTSDWISATTGASARMA</sequence>
<dbReference type="GO" id="GO:0006351">
    <property type="term" value="P:DNA-templated transcription"/>
    <property type="evidence" value="ECO:0007669"/>
    <property type="project" value="TreeGrafter"/>
</dbReference>
<proteinExistence type="inferred from homology"/>
<dbReference type="InterPro" id="IPR000847">
    <property type="entry name" value="LysR_HTH_N"/>
</dbReference>
<dbReference type="InterPro" id="IPR036390">
    <property type="entry name" value="WH_DNA-bd_sf"/>
</dbReference>
<evidence type="ECO:0000256" key="2">
    <source>
        <dbReference type="ARBA" id="ARBA00023015"/>
    </source>
</evidence>
<dbReference type="CDD" id="cd08422">
    <property type="entry name" value="PBP2_CrgA_like"/>
    <property type="match status" value="1"/>
</dbReference>
<dbReference type="RefSeq" id="WP_065791216.1">
    <property type="nucleotide sequence ID" value="NZ_MAUJ01000004.1"/>
</dbReference>
<keyword evidence="3" id="KW-0238">DNA-binding</keyword>
<evidence type="ECO:0000313" key="7">
    <source>
        <dbReference type="Proteomes" id="UP000093366"/>
    </source>
</evidence>
<dbReference type="Gene3D" id="3.40.190.290">
    <property type="match status" value="1"/>
</dbReference>
<evidence type="ECO:0000259" key="5">
    <source>
        <dbReference type="PROSITE" id="PS50931"/>
    </source>
</evidence>
<evidence type="ECO:0000256" key="3">
    <source>
        <dbReference type="ARBA" id="ARBA00023125"/>
    </source>
</evidence>
<evidence type="ECO:0000313" key="6">
    <source>
        <dbReference type="EMBL" id="OCQ21034.1"/>
    </source>
</evidence>
<name>A0A1C0TQ24_9GAMM</name>
<dbReference type="SUPFAM" id="SSF53850">
    <property type="entry name" value="Periplasmic binding protein-like II"/>
    <property type="match status" value="1"/>
</dbReference>
<keyword evidence="4" id="KW-0804">Transcription</keyword>
<dbReference type="Pfam" id="PF03466">
    <property type="entry name" value="LysR_substrate"/>
    <property type="match status" value="1"/>
</dbReference>
<dbReference type="GO" id="GO:0003700">
    <property type="term" value="F:DNA-binding transcription factor activity"/>
    <property type="evidence" value="ECO:0007669"/>
    <property type="project" value="InterPro"/>
</dbReference>
<dbReference type="Gene3D" id="1.10.10.10">
    <property type="entry name" value="Winged helix-like DNA-binding domain superfamily/Winged helix DNA-binding domain"/>
    <property type="match status" value="1"/>
</dbReference>
<dbReference type="OrthoDB" id="9786526at2"/>
<keyword evidence="2" id="KW-0805">Transcription regulation</keyword>
<dbReference type="FunFam" id="1.10.10.10:FF:000001">
    <property type="entry name" value="LysR family transcriptional regulator"/>
    <property type="match status" value="1"/>
</dbReference>
<evidence type="ECO:0000256" key="1">
    <source>
        <dbReference type="ARBA" id="ARBA00009437"/>
    </source>
</evidence>
<dbReference type="GO" id="GO:0043565">
    <property type="term" value="F:sequence-specific DNA binding"/>
    <property type="evidence" value="ECO:0007669"/>
    <property type="project" value="TreeGrafter"/>
</dbReference>
<dbReference type="SUPFAM" id="SSF46785">
    <property type="entry name" value="Winged helix' DNA-binding domain"/>
    <property type="match status" value="1"/>
</dbReference>
<accession>A0A1C0TQ24</accession>
<dbReference type="InterPro" id="IPR005119">
    <property type="entry name" value="LysR_subst-bd"/>
</dbReference>
<gene>
    <name evidence="6" type="ORF">A7985_14725</name>
</gene>
<evidence type="ECO:0000256" key="4">
    <source>
        <dbReference type="ARBA" id="ARBA00023163"/>
    </source>
</evidence>
<dbReference type="Proteomes" id="UP000093366">
    <property type="component" value="Unassembled WGS sequence"/>
</dbReference>